<dbReference type="InterPro" id="IPR013587">
    <property type="entry name" value="Nitrate/nitrite_sensing"/>
</dbReference>
<dbReference type="Pfam" id="PF02518">
    <property type="entry name" value="HATPase_c"/>
    <property type="match status" value="1"/>
</dbReference>
<dbReference type="GO" id="GO:0000160">
    <property type="term" value="P:phosphorelay signal transduction system"/>
    <property type="evidence" value="ECO:0007669"/>
    <property type="project" value="TreeGrafter"/>
</dbReference>
<dbReference type="GO" id="GO:0005886">
    <property type="term" value="C:plasma membrane"/>
    <property type="evidence" value="ECO:0007669"/>
    <property type="project" value="TreeGrafter"/>
</dbReference>
<dbReference type="Proteomes" id="UP000292235">
    <property type="component" value="Chromosome"/>
</dbReference>
<dbReference type="Gene3D" id="3.30.565.10">
    <property type="entry name" value="Histidine kinase-like ATPase, C-terminal domain"/>
    <property type="match status" value="1"/>
</dbReference>
<sequence precursor="true">MQPSKSKRPTSIRRRSRRAVLLPSAAFIALWLAISGYLSYEAVEAAGHAEAATELSTPAALSLTAVMDERSQTVAYLERPDETRDELDAARQESDEHIQKVFDRFAPFRDLASPEIQDRIAEFEARYRGIDDIRAEVDEGTASRDEVLQDYNRVMTAAADLFDEQSRGSPEPGSIGAGVAATDTFRVVDLLARSDAQLTRSFTNGRLTHADQQEFTRLSSSYHTVLESVRGFFSPEQGRALDELMNSQDYQRLVQLENRIVDHEAEILMDPVTGEHSLDTGVPVSREEWKAAYAPVKEELTRLGAAEARHAASIQADTANTALIAAAVGTAGVALVGFLAISAALRTTHRVVRRLGRLRDETDHRANTLLPELADRLQRNEPVDAAAAVPPLTTGQDEIGEVAASFDKAQRFALDAAVRQSELLHGINRVFLNIAHRSQTLIHRQLRLLDRMEREQEDPSQLTELFKLDHLATRSRRNAENLLILGGETPGRTFHKPMPLVDVLRGAISESGDYTRVERRQIPRVALKGPAVADVIHLVAELVDNATTFSPPQSQVRLSSEQVPNGVVVEIEDRGLGMQDEEFAAANEMLANPPEFDVMRLNEKMRLGLFVVSRLARRHAVNVRLRSSPYGGVQAIVLLPSELISDQELPASAFDSTGERPQVVAPAPLRAEAATDAAPSAPKDRSDGDAGAAPDTDEPGTPAPAPAPAGANGHSPDSGRTPSGLPRRGSAPAPISSADDAAETGTDGADSAGAFPDGSAPNGAAPADASGTDGGGPTMHHPSPEPAPVHETAGAPTTAASAPPLSPEGGDGGADPDAFAQGTAAAAGTDARPPLPKRRPQTNLAPQLYEKSADSSAPAFGGAEDSSTEESEDRSARLRHNMSAFQQGTRRGRNEGQQRQNDTEKDS</sequence>
<dbReference type="KEGG" id="strr:EKD16_04965"/>
<dbReference type="GO" id="GO:0004673">
    <property type="term" value="F:protein histidine kinase activity"/>
    <property type="evidence" value="ECO:0007669"/>
    <property type="project" value="UniProtKB-EC"/>
</dbReference>
<evidence type="ECO:0000259" key="8">
    <source>
        <dbReference type="Pfam" id="PF08376"/>
    </source>
</evidence>
<dbReference type="SUPFAM" id="SSF55874">
    <property type="entry name" value="ATPase domain of HSP90 chaperone/DNA topoisomerase II/histidine kinase"/>
    <property type="match status" value="1"/>
</dbReference>
<dbReference type="InterPro" id="IPR050428">
    <property type="entry name" value="TCS_sensor_his_kinase"/>
</dbReference>
<evidence type="ECO:0000256" key="2">
    <source>
        <dbReference type="ARBA" id="ARBA00012438"/>
    </source>
</evidence>
<evidence type="ECO:0000256" key="5">
    <source>
        <dbReference type="ARBA" id="ARBA00022777"/>
    </source>
</evidence>
<evidence type="ECO:0000256" key="4">
    <source>
        <dbReference type="ARBA" id="ARBA00022679"/>
    </source>
</evidence>
<feature type="domain" description="Nitrate/nitrite sensing protein" evidence="8">
    <location>
        <begin position="65"/>
        <end position="300"/>
    </location>
</feature>
<evidence type="ECO:0000256" key="3">
    <source>
        <dbReference type="ARBA" id="ARBA00022553"/>
    </source>
</evidence>
<feature type="compositionally biased region" description="Low complexity" evidence="6">
    <location>
        <begin position="671"/>
        <end position="681"/>
    </location>
</feature>
<organism evidence="9 10">
    <name type="scientific">Streptomonospora litoralis</name>
    <dbReference type="NCBI Taxonomy" id="2498135"/>
    <lineage>
        <taxon>Bacteria</taxon>
        <taxon>Bacillati</taxon>
        <taxon>Actinomycetota</taxon>
        <taxon>Actinomycetes</taxon>
        <taxon>Streptosporangiales</taxon>
        <taxon>Nocardiopsidaceae</taxon>
        <taxon>Streptomonospora</taxon>
    </lineage>
</organism>
<dbReference type="AlphaFoldDB" id="A0A4P6PYM1"/>
<keyword evidence="5" id="KW-0418">Kinase</keyword>
<keyword evidence="3" id="KW-0597">Phosphoprotein</keyword>
<dbReference type="InterPro" id="IPR036890">
    <property type="entry name" value="HATPase_C_sf"/>
</dbReference>
<gene>
    <name evidence="9" type="ORF">EKD16_04965</name>
</gene>
<evidence type="ECO:0000259" key="7">
    <source>
        <dbReference type="Pfam" id="PF02518"/>
    </source>
</evidence>
<dbReference type="Pfam" id="PF08376">
    <property type="entry name" value="NIT"/>
    <property type="match status" value="1"/>
</dbReference>
<evidence type="ECO:0000313" key="9">
    <source>
        <dbReference type="EMBL" id="QBI52800.1"/>
    </source>
</evidence>
<feature type="compositionally biased region" description="Basic and acidic residues" evidence="6">
    <location>
        <begin position="892"/>
        <end position="907"/>
    </location>
</feature>
<feature type="compositionally biased region" description="Low complexity" evidence="6">
    <location>
        <begin position="730"/>
        <end position="754"/>
    </location>
</feature>
<feature type="region of interest" description="Disordered" evidence="6">
    <location>
        <begin position="671"/>
        <end position="907"/>
    </location>
</feature>
<proteinExistence type="predicted"/>
<dbReference type="InterPro" id="IPR003594">
    <property type="entry name" value="HATPase_dom"/>
</dbReference>
<feature type="compositionally biased region" description="Low complexity" evidence="6">
    <location>
        <begin position="815"/>
        <end position="831"/>
    </location>
</feature>
<feature type="domain" description="Histidine kinase/HSP90-like ATPase" evidence="7">
    <location>
        <begin position="534"/>
        <end position="641"/>
    </location>
</feature>
<dbReference type="PANTHER" id="PTHR45436:SF5">
    <property type="entry name" value="SENSOR HISTIDINE KINASE TRCS"/>
    <property type="match status" value="1"/>
</dbReference>
<accession>A0A4P6PYM1</accession>
<dbReference type="EMBL" id="CP036455">
    <property type="protein sequence ID" value="QBI52800.1"/>
    <property type="molecule type" value="Genomic_DNA"/>
</dbReference>
<keyword evidence="10" id="KW-1185">Reference proteome</keyword>
<protein>
    <recommendedName>
        <fullName evidence="2">histidine kinase</fullName>
        <ecNumber evidence="2">2.7.13.3</ecNumber>
    </recommendedName>
</protein>
<reference evidence="9 10" key="1">
    <citation type="submission" date="2019-02" db="EMBL/GenBank/DDBJ databases">
        <authorList>
            <person name="Khodamoradi S."/>
            <person name="Hahnke R.L."/>
            <person name="Kaempfer P."/>
            <person name="Schumann P."/>
            <person name="Rohde M."/>
            <person name="Steinert M."/>
            <person name="Luzhetskyy A."/>
            <person name="Wink J."/>
            <person name="Ruckert C."/>
        </authorList>
    </citation>
    <scope>NUCLEOTIDE SEQUENCE [LARGE SCALE GENOMIC DNA]</scope>
    <source>
        <strain evidence="9 10">M2</strain>
    </source>
</reference>
<evidence type="ECO:0000313" key="10">
    <source>
        <dbReference type="Proteomes" id="UP000292235"/>
    </source>
</evidence>
<evidence type="ECO:0000256" key="6">
    <source>
        <dbReference type="SAM" id="MobiDB-lite"/>
    </source>
</evidence>
<name>A0A4P6PYM1_9ACTN</name>
<dbReference type="OrthoDB" id="3845898at2"/>
<dbReference type="PANTHER" id="PTHR45436">
    <property type="entry name" value="SENSOR HISTIDINE KINASE YKOH"/>
    <property type="match status" value="1"/>
</dbReference>
<dbReference type="CDD" id="cd00075">
    <property type="entry name" value="HATPase"/>
    <property type="match status" value="1"/>
</dbReference>
<evidence type="ECO:0000256" key="1">
    <source>
        <dbReference type="ARBA" id="ARBA00000085"/>
    </source>
</evidence>
<feature type="compositionally biased region" description="Low complexity" evidence="6">
    <location>
        <begin position="792"/>
        <end position="803"/>
    </location>
</feature>
<comment type="catalytic activity">
    <reaction evidence="1">
        <text>ATP + protein L-histidine = ADP + protein N-phospho-L-histidine.</text>
        <dbReference type="EC" id="2.7.13.3"/>
    </reaction>
</comment>
<dbReference type="EC" id="2.7.13.3" evidence="2"/>
<keyword evidence="4" id="KW-0808">Transferase</keyword>